<dbReference type="InterPro" id="IPR051703">
    <property type="entry name" value="NF-kappa-B_Signaling_Reg"/>
</dbReference>
<evidence type="ECO:0000256" key="2">
    <source>
        <dbReference type="ARBA" id="ARBA00022759"/>
    </source>
</evidence>
<sequence>MSQKRKINFEHPKNKRRILKEINKKQHVYGPASAAPDMSPQHLEKAKEFMKNFKDVTCDRNVIERATVLQRDSSEWLELRKNLVTSSNFGPICKRKANTGTASLFKNILYPKNSLNVASICHGIEHESQALQLEKQENVKIMQLRTDW</sequence>
<dbReference type="GO" id="GO:0004527">
    <property type="term" value="F:exonuclease activity"/>
    <property type="evidence" value="ECO:0007669"/>
    <property type="project" value="UniProtKB-KW"/>
</dbReference>
<evidence type="ECO:0000313" key="5">
    <source>
        <dbReference type="EMBL" id="CAG5055055.1"/>
    </source>
</evidence>
<dbReference type="OrthoDB" id="6930763at2759"/>
<accession>A0A8S3Y4E9</accession>
<protein>
    <submittedName>
        <fullName evidence="5">(apollo) hypothetical protein</fullName>
    </submittedName>
</protein>
<dbReference type="Proteomes" id="UP000691718">
    <property type="component" value="Unassembled WGS sequence"/>
</dbReference>
<dbReference type="InterPro" id="IPR034720">
    <property type="entry name" value="Viral_alk_exo"/>
</dbReference>
<dbReference type="AlphaFoldDB" id="A0A8S3Y4E9"/>
<keyword evidence="2" id="KW-0255">Endonuclease</keyword>
<evidence type="ECO:0000256" key="4">
    <source>
        <dbReference type="ARBA" id="ARBA00022839"/>
    </source>
</evidence>
<organism evidence="5 6">
    <name type="scientific">Parnassius apollo</name>
    <name type="common">Apollo butterfly</name>
    <name type="synonym">Papilio apollo</name>
    <dbReference type="NCBI Taxonomy" id="110799"/>
    <lineage>
        <taxon>Eukaryota</taxon>
        <taxon>Metazoa</taxon>
        <taxon>Ecdysozoa</taxon>
        <taxon>Arthropoda</taxon>
        <taxon>Hexapoda</taxon>
        <taxon>Insecta</taxon>
        <taxon>Pterygota</taxon>
        <taxon>Neoptera</taxon>
        <taxon>Endopterygota</taxon>
        <taxon>Lepidoptera</taxon>
        <taxon>Glossata</taxon>
        <taxon>Ditrysia</taxon>
        <taxon>Papilionoidea</taxon>
        <taxon>Papilionidae</taxon>
        <taxon>Parnassiinae</taxon>
        <taxon>Parnassini</taxon>
        <taxon>Parnassius</taxon>
        <taxon>Parnassius</taxon>
    </lineage>
</organism>
<keyword evidence="4" id="KW-0269">Exonuclease</keyword>
<name>A0A8S3Y4E9_PARAO</name>
<reference evidence="5" key="1">
    <citation type="submission" date="2021-04" db="EMBL/GenBank/DDBJ databases">
        <authorList>
            <person name="Tunstrom K."/>
        </authorList>
    </citation>
    <scope>NUCLEOTIDE SEQUENCE</scope>
</reference>
<keyword evidence="3" id="KW-0378">Hydrolase</keyword>
<dbReference type="Pfam" id="PF01771">
    <property type="entry name" value="Viral_alk_exo"/>
    <property type="match status" value="1"/>
</dbReference>
<keyword evidence="6" id="KW-1185">Reference proteome</keyword>
<gene>
    <name evidence="5" type="ORF">PAPOLLO_LOCUS26144</name>
</gene>
<proteinExistence type="predicted"/>
<evidence type="ECO:0000256" key="3">
    <source>
        <dbReference type="ARBA" id="ARBA00022801"/>
    </source>
</evidence>
<dbReference type="EMBL" id="CAJQZP010001576">
    <property type="protein sequence ID" value="CAG5055055.1"/>
    <property type="molecule type" value="Genomic_DNA"/>
</dbReference>
<dbReference type="PANTHER" id="PTHR46609">
    <property type="entry name" value="EXONUCLEASE, PHAGE-TYPE/RECB, C-TERMINAL DOMAIN-CONTAINING PROTEIN"/>
    <property type="match status" value="1"/>
</dbReference>
<dbReference type="PANTHER" id="PTHR46609:SF8">
    <property type="entry name" value="YQAJ VIRAL RECOMBINASE DOMAIN-CONTAINING PROTEIN"/>
    <property type="match status" value="1"/>
</dbReference>
<evidence type="ECO:0000313" key="6">
    <source>
        <dbReference type="Proteomes" id="UP000691718"/>
    </source>
</evidence>
<keyword evidence="1" id="KW-0540">Nuclease</keyword>
<dbReference type="GO" id="GO:0004519">
    <property type="term" value="F:endonuclease activity"/>
    <property type="evidence" value="ECO:0007669"/>
    <property type="project" value="UniProtKB-KW"/>
</dbReference>
<comment type="caution">
    <text evidence="5">The sequence shown here is derived from an EMBL/GenBank/DDBJ whole genome shotgun (WGS) entry which is preliminary data.</text>
</comment>
<evidence type="ECO:0000256" key="1">
    <source>
        <dbReference type="ARBA" id="ARBA00022722"/>
    </source>
</evidence>